<dbReference type="SUPFAM" id="SSF46785">
    <property type="entry name" value="Winged helix' DNA-binding domain"/>
    <property type="match status" value="2"/>
</dbReference>
<reference evidence="2 3" key="1">
    <citation type="submission" date="2016-10" db="EMBL/GenBank/DDBJ databases">
        <authorList>
            <person name="de Groot N.N."/>
        </authorList>
    </citation>
    <scope>NUCLEOTIDE SEQUENCE [LARGE SCALE GENOMIC DNA]</scope>
    <source>
        <strain evidence="2 3">CGMCC 1.10238</strain>
    </source>
</reference>
<evidence type="ECO:0008006" key="5">
    <source>
        <dbReference type="Google" id="ProtNLM"/>
    </source>
</evidence>
<reference evidence="1 4" key="2">
    <citation type="submission" date="2021-06" db="EMBL/GenBank/DDBJ databases">
        <title>Whole genome sequence of Paenibacillus sophorae DSM23020 for comparative genomics.</title>
        <authorList>
            <person name="Kim M.-J."/>
            <person name="Lee G."/>
            <person name="Shin J.-H."/>
        </authorList>
    </citation>
    <scope>NUCLEOTIDE SEQUENCE [LARGE SCALE GENOMIC DNA]</scope>
    <source>
        <strain evidence="1 4">DSM 23020</strain>
    </source>
</reference>
<dbReference type="AlphaFoldDB" id="A0A1H8N6S4"/>
<dbReference type="STRING" id="1333845.SAMN04487895_10685"/>
<organism evidence="2 3">
    <name type="scientific">Paenibacillus sophorae</name>
    <dbReference type="NCBI Taxonomy" id="1333845"/>
    <lineage>
        <taxon>Bacteria</taxon>
        <taxon>Bacillati</taxon>
        <taxon>Bacillota</taxon>
        <taxon>Bacilli</taxon>
        <taxon>Bacillales</taxon>
        <taxon>Paenibacillaceae</taxon>
        <taxon>Paenibacillus</taxon>
    </lineage>
</organism>
<accession>A0A1H8N6S4</accession>
<dbReference type="EMBL" id="CP076607">
    <property type="protein sequence ID" value="QWU14757.1"/>
    <property type="molecule type" value="Genomic_DNA"/>
</dbReference>
<evidence type="ECO:0000313" key="1">
    <source>
        <dbReference type="EMBL" id="QWU14757.1"/>
    </source>
</evidence>
<name>A0A1H8N6S4_9BACL</name>
<proteinExistence type="predicted"/>
<dbReference type="InterPro" id="IPR036390">
    <property type="entry name" value="WH_DNA-bd_sf"/>
</dbReference>
<dbReference type="OrthoDB" id="2564399at2"/>
<sequence>MADRIIVLDAETSEVKLDVTNDTHSIIDNEARQRQLQGLRDHNDNERIRQTRGKNFVNCFDKRVKELSTDAKGNDLGALFFLLQYMQLNKDELLIRKGKPASVNDIAEMLGKSKRTTIDILDRLVQMGAIIKGGTNSRNTTYSISPKIAVMGTFDTGKEGLGLYSRIYQVYTRAKLKEITLEDADVLMRIIPHFHHEKYYLCSNPWEDEEAVAPLNETELAQLININRRTLNRRLGNLVKAGFLLPLKHDNASTYKIHPDVMTREKSVSSAYAKVLREDFRVYRAVLDKAE</sequence>
<dbReference type="Proteomes" id="UP000683429">
    <property type="component" value="Chromosome"/>
</dbReference>
<evidence type="ECO:0000313" key="2">
    <source>
        <dbReference type="EMBL" id="SEO25280.1"/>
    </source>
</evidence>
<protein>
    <recommendedName>
        <fullName evidence="5">HTH domain-containing protein</fullName>
    </recommendedName>
</protein>
<dbReference type="Proteomes" id="UP000198809">
    <property type="component" value="Unassembled WGS sequence"/>
</dbReference>
<evidence type="ECO:0000313" key="4">
    <source>
        <dbReference type="Proteomes" id="UP000683429"/>
    </source>
</evidence>
<evidence type="ECO:0000313" key="3">
    <source>
        <dbReference type="Proteomes" id="UP000198809"/>
    </source>
</evidence>
<keyword evidence="4" id="KW-1185">Reference proteome</keyword>
<gene>
    <name evidence="1" type="ORF">KP014_22965</name>
    <name evidence="2" type="ORF">SAMN04487895_10685</name>
</gene>
<dbReference type="InterPro" id="IPR036388">
    <property type="entry name" value="WH-like_DNA-bd_sf"/>
</dbReference>
<dbReference type="RefSeq" id="WP_036601227.1">
    <property type="nucleotide sequence ID" value="NZ_CP076607.1"/>
</dbReference>
<dbReference type="EMBL" id="FODH01000006">
    <property type="protein sequence ID" value="SEO25280.1"/>
    <property type="molecule type" value="Genomic_DNA"/>
</dbReference>
<dbReference type="Gene3D" id="1.10.10.10">
    <property type="entry name" value="Winged helix-like DNA-binding domain superfamily/Winged helix DNA-binding domain"/>
    <property type="match status" value="1"/>
</dbReference>